<evidence type="ECO:0000256" key="1">
    <source>
        <dbReference type="ARBA" id="ARBA00005405"/>
    </source>
</evidence>
<keyword evidence="2" id="KW-0217">Developmental protein</keyword>
<reference evidence="8 9" key="1">
    <citation type="submission" date="2024-04" db="EMBL/GenBank/DDBJ databases">
        <authorList>
            <person name="Fracassetti M."/>
        </authorList>
    </citation>
    <scope>NUCLEOTIDE SEQUENCE [LARGE SCALE GENOMIC DNA]</scope>
</reference>
<protein>
    <submittedName>
        <fullName evidence="8">Uncharacterized protein</fullName>
    </submittedName>
</protein>
<evidence type="ECO:0000256" key="4">
    <source>
        <dbReference type="ARBA" id="ARBA00023054"/>
    </source>
</evidence>
<sequence>MSKRKHRHRHPDDLVGYRDGHQHDRNNRSRPVQQLDPVALEEELDDLDREMRRIISENQAIIDDNIALQSELARTNDKIHRLEERLPQLQAEKETHIRELIHKGLKLEAEVRSREPVKSEVRQLRVEAENLRDSVEDYTAIEYSLQEDIKEVKMANKSVPSLKADVDMMHKQLLDARNTLECQKRANHEEVQEMQLTENNLICMRREIEKLRLEQQQDAPIEEPRYDGGFEIMDRSSETRNSSRYDDSYEDDPGEFYNHDYLRR</sequence>
<feature type="region of interest" description="Disordered" evidence="7">
    <location>
        <begin position="215"/>
        <end position="264"/>
    </location>
</feature>
<evidence type="ECO:0000256" key="7">
    <source>
        <dbReference type="SAM" id="MobiDB-lite"/>
    </source>
</evidence>
<dbReference type="GO" id="GO:0030154">
    <property type="term" value="P:cell differentiation"/>
    <property type="evidence" value="ECO:0007669"/>
    <property type="project" value="UniProtKB-KW"/>
</dbReference>
<dbReference type="AlphaFoldDB" id="A0AAV2GBW5"/>
<dbReference type="InterPro" id="IPR040353">
    <property type="entry name" value="FLX/FLX-like"/>
</dbReference>
<feature type="compositionally biased region" description="Basic and acidic residues" evidence="7">
    <location>
        <begin position="10"/>
        <end position="27"/>
    </location>
</feature>
<dbReference type="PANTHER" id="PTHR33405:SF19">
    <property type="entry name" value="OS08G0430100 PROTEIN"/>
    <property type="match status" value="1"/>
</dbReference>
<dbReference type="EMBL" id="OZ034821">
    <property type="protein sequence ID" value="CAL1408199.1"/>
    <property type="molecule type" value="Genomic_DNA"/>
</dbReference>
<organism evidence="8 9">
    <name type="scientific">Linum trigynum</name>
    <dbReference type="NCBI Taxonomy" id="586398"/>
    <lineage>
        <taxon>Eukaryota</taxon>
        <taxon>Viridiplantae</taxon>
        <taxon>Streptophyta</taxon>
        <taxon>Embryophyta</taxon>
        <taxon>Tracheophyta</taxon>
        <taxon>Spermatophyta</taxon>
        <taxon>Magnoliopsida</taxon>
        <taxon>eudicotyledons</taxon>
        <taxon>Gunneridae</taxon>
        <taxon>Pentapetalae</taxon>
        <taxon>rosids</taxon>
        <taxon>fabids</taxon>
        <taxon>Malpighiales</taxon>
        <taxon>Linaceae</taxon>
        <taxon>Linum</taxon>
    </lineage>
</organism>
<evidence type="ECO:0000313" key="9">
    <source>
        <dbReference type="Proteomes" id="UP001497516"/>
    </source>
</evidence>
<keyword evidence="4 6" id="KW-0175">Coiled coil</keyword>
<evidence type="ECO:0000256" key="5">
    <source>
        <dbReference type="ARBA" id="ARBA00023089"/>
    </source>
</evidence>
<gene>
    <name evidence="8" type="ORF">LTRI10_LOCUS47814</name>
</gene>
<dbReference type="SUPFAM" id="SSF90257">
    <property type="entry name" value="Myosin rod fragments"/>
    <property type="match status" value="1"/>
</dbReference>
<dbReference type="Proteomes" id="UP001497516">
    <property type="component" value="Chromosome 8"/>
</dbReference>
<evidence type="ECO:0000313" key="8">
    <source>
        <dbReference type="EMBL" id="CAL1408199.1"/>
    </source>
</evidence>
<proteinExistence type="inferred from homology"/>
<keyword evidence="9" id="KW-1185">Reference proteome</keyword>
<keyword evidence="5" id="KW-0287">Flowering</keyword>
<dbReference type="GO" id="GO:0009908">
    <property type="term" value="P:flower development"/>
    <property type="evidence" value="ECO:0007669"/>
    <property type="project" value="UniProtKB-KW"/>
</dbReference>
<accession>A0AAV2GBW5</accession>
<evidence type="ECO:0000256" key="2">
    <source>
        <dbReference type="ARBA" id="ARBA00022473"/>
    </source>
</evidence>
<evidence type="ECO:0000256" key="6">
    <source>
        <dbReference type="SAM" id="Coils"/>
    </source>
</evidence>
<feature type="region of interest" description="Disordered" evidence="7">
    <location>
        <begin position="1"/>
        <end position="35"/>
    </location>
</feature>
<keyword evidence="3" id="KW-0221">Differentiation</keyword>
<dbReference type="PANTHER" id="PTHR33405">
    <property type="entry name" value="PROTEIN FLX-LIKE 2"/>
    <property type="match status" value="1"/>
</dbReference>
<name>A0AAV2GBW5_9ROSI</name>
<comment type="similarity">
    <text evidence="1">Belongs to the FLX family.</text>
</comment>
<feature type="compositionally biased region" description="Basic and acidic residues" evidence="7">
    <location>
        <begin position="222"/>
        <end position="247"/>
    </location>
</feature>
<feature type="coiled-coil region" evidence="6">
    <location>
        <begin position="44"/>
        <end position="141"/>
    </location>
</feature>
<evidence type="ECO:0000256" key="3">
    <source>
        <dbReference type="ARBA" id="ARBA00022782"/>
    </source>
</evidence>